<feature type="domain" description="Transposase DDE" evidence="2">
    <location>
        <begin position="393"/>
        <end position="526"/>
    </location>
</feature>
<dbReference type="Proteomes" id="UP000190476">
    <property type="component" value="Chromosome I"/>
</dbReference>
<dbReference type="InterPro" id="IPR008490">
    <property type="entry name" value="Transposase_InsH_N"/>
</dbReference>
<evidence type="ECO:0000313" key="3">
    <source>
        <dbReference type="EMBL" id="SLK12264.1"/>
    </source>
</evidence>
<evidence type="ECO:0000259" key="2">
    <source>
        <dbReference type="Pfam" id="PF13751"/>
    </source>
</evidence>
<dbReference type="EMBL" id="LT799839">
    <property type="protein sequence ID" value="SLK12264.1"/>
    <property type="molecule type" value="Genomic_DNA"/>
</dbReference>
<reference evidence="4" key="1">
    <citation type="submission" date="2017-03" db="EMBL/GenBank/DDBJ databases">
        <authorList>
            <person name="Falquet L."/>
            <person name="Falquet L."/>
        </authorList>
    </citation>
    <scope>NUCLEOTIDE SEQUENCE [LARGE SCALE GENOMIC DNA]</scope>
</reference>
<gene>
    <name evidence="3" type="ORF">CCH01_03000</name>
</gene>
<dbReference type="InterPro" id="IPR047629">
    <property type="entry name" value="IS1182_transpos"/>
</dbReference>
<keyword evidence="4" id="KW-1185">Reference proteome</keyword>
<organism evidence="3 4">
    <name type="scientific">Clostridium chauvoei JF4335</name>
    <dbReference type="NCBI Taxonomy" id="1351755"/>
    <lineage>
        <taxon>Bacteria</taxon>
        <taxon>Bacillati</taxon>
        <taxon>Bacillota</taxon>
        <taxon>Clostridia</taxon>
        <taxon>Eubacteriales</taxon>
        <taxon>Clostridiaceae</taxon>
        <taxon>Clostridium</taxon>
    </lineage>
</organism>
<name>A0A1U6IW83_9CLOT</name>
<dbReference type="InterPro" id="IPR025668">
    <property type="entry name" value="Tnp_DDE_dom"/>
</dbReference>
<evidence type="ECO:0000313" key="4">
    <source>
        <dbReference type="Proteomes" id="UP000190476"/>
    </source>
</evidence>
<dbReference type="Pfam" id="PF13751">
    <property type="entry name" value="DDE_Tnp_1_6"/>
    <property type="match status" value="1"/>
</dbReference>
<dbReference type="STRING" id="1351755.CCH01_03000"/>
<dbReference type="PANTHER" id="PTHR33408:SF2">
    <property type="entry name" value="TRANSPOSASE DDE DOMAIN-CONTAINING PROTEIN"/>
    <property type="match status" value="1"/>
</dbReference>
<feature type="domain" description="Transposase InsH N-terminal" evidence="1">
    <location>
        <begin position="28"/>
        <end position="119"/>
    </location>
</feature>
<dbReference type="PANTHER" id="PTHR33408">
    <property type="entry name" value="TRANSPOSASE"/>
    <property type="match status" value="1"/>
</dbReference>
<dbReference type="NCBIfam" id="NF033551">
    <property type="entry name" value="transpos_IS1182"/>
    <property type="match status" value="1"/>
</dbReference>
<protein>
    <submittedName>
        <fullName evidence="3">Transposase DDE domain protein</fullName>
    </submittedName>
</protein>
<dbReference type="AlphaFoldDB" id="A0A1U6IW83"/>
<accession>A0A1U6IW83</accession>
<dbReference type="Pfam" id="PF05598">
    <property type="entry name" value="DUF772"/>
    <property type="match status" value="1"/>
</dbReference>
<proteinExistence type="predicted"/>
<evidence type="ECO:0000259" key="1">
    <source>
        <dbReference type="Pfam" id="PF05598"/>
    </source>
</evidence>
<sequence>MFFMQLKNILQQNYTVNRKFYQLKLPFDIDCIISENDSVRLLSQFVEEMDLTDLYSTYSKIRENQVSPTNMLKIVLYGYMNGFYSSRDIETACLRDINFMFLLEGASAPDHSTFARFRSLHFAPCAEKILAEMSNFLYEIGEISGRSIFIDGTKIEAYANKYTFVWKKAVTKNMAKLLTKIADLVKECEELYGIKLIYKNKVQMRHVKKLKKRLYELKKIETIEFVHGCGKRKSPLQKSIEKLEEYLSKFKEYNQKVYTCGERNSYSKTDNDATFMRMKEDAMKNGQLKPAYNVQHGVDAEYISWLTVGPQPTDTTTLIPFLKSMEWHLNFKYSKIVADAGYESEENYSFIEDNNQIAFIKPSNYEISKTRKYKNDIGRIENMDYDAENDLFICQNGKTLKVNDIKFKKSKTGYESEKTIYSCEDCSNCSFKSKCIKGNNSKIPLGERTKKLETSKKFNRQRKEDLERIITDEGILLRMNRSIQAEGSFAQVKHDMNFRRFMCRGQKNVLAESILIAMAHNVNKLHNKIQSNRTGKHLFELKEAL</sequence>